<comment type="caution">
    <text evidence="2">The sequence shown here is derived from an EMBL/GenBank/DDBJ whole genome shotgun (WGS) entry which is preliminary data.</text>
</comment>
<evidence type="ECO:0000313" key="2">
    <source>
        <dbReference type="EMBL" id="CAD8083690.1"/>
    </source>
</evidence>
<organism evidence="2 3">
    <name type="scientific">Paramecium primaurelia</name>
    <dbReference type="NCBI Taxonomy" id="5886"/>
    <lineage>
        <taxon>Eukaryota</taxon>
        <taxon>Sar</taxon>
        <taxon>Alveolata</taxon>
        <taxon>Ciliophora</taxon>
        <taxon>Intramacronucleata</taxon>
        <taxon>Oligohymenophorea</taxon>
        <taxon>Peniculida</taxon>
        <taxon>Parameciidae</taxon>
        <taxon>Paramecium</taxon>
    </lineage>
</organism>
<sequence length="124" mass="15152">MTLIQILILIFFTDTTQFSQSIREVQEVQDDGQVKHFTSFLLCKYVDLCIINKMANINEQQYNNQEMHNMMQQVHFQYQNIPITYLTNQYYGQFYNKLQRFLFHHHWGLGPYQYQQIQQDMIQQ</sequence>
<evidence type="ECO:0008006" key="4">
    <source>
        <dbReference type="Google" id="ProtNLM"/>
    </source>
</evidence>
<reference evidence="2" key="1">
    <citation type="submission" date="2021-01" db="EMBL/GenBank/DDBJ databases">
        <authorList>
            <consortium name="Genoscope - CEA"/>
            <person name="William W."/>
        </authorList>
    </citation>
    <scope>NUCLEOTIDE SEQUENCE</scope>
</reference>
<feature type="signal peptide" evidence="1">
    <location>
        <begin position="1"/>
        <end position="18"/>
    </location>
</feature>
<keyword evidence="1" id="KW-0732">Signal</keyword>
<proteinExistence type="predicted"/>
<dbReference type="EMBL" id="CAJJDM010000073">
    <property type="protein sequence ID" value="CAD8083690.1"/>
    <property type="molecule type" value="Genomic_DNA"/>
</dbReference>
<dbReference type="AlphaFoldDB" id="A0A8S1MU56"/>
<name>A0A8S1MU56_PARPR</name>
<gene>
    <name evidence="2" type="ORF">PPRIM_AZ9-3.1.T0700186</name>
</gene>
<dbReference type="Proteomes" id="UP000688137">
    <property type="component" value="Unassembled WGS sequence"/>
</dbReference>
<evidence type="ECO:0000313" key="3">
    <source>
        <dbReference type="Proteomes" id="UP000688137"/>
    </source>
</evidence>
<feature type="chain" id="PRO_5035833297" description="Transmembrane protein" evidence="1">
    <location>
        <begin position="19"/>
        <end position="124"/>
    </location>
</feature>
<accession>A0A8S1MU56</accession>
<keyword evidence="3" id="KW-1185">Reference proteome</keyword>
<evidence type="ECO:0000256" key="1">
    <source>
        <dbReference type="SAM" id="SignalP"/>
    </source>
</evidence>
<protein>
    <recommendedName>
        <fullName evidence="4">Transmembrane protein</fullName>
    </recommendedName>
</protein>